<dbReference type="AlphaFoldDB" id="A0A4P7SPR1"/>
<comment type="similarity">
    <text evidence="7">Belongs to the binding-protein-dependent transport system permease family.</text>
</comment>
<evidence type="ECO:0000313" key="10">
    <source>
        <dbReference type="Proteomes" id="UP000296469"/>
    </source>
</evidence>
<dbReference type="GO" id="GO:0055085">
    <property type="term" value="P:transmembrane transport"/>
    <property type="evidence" value="ECO:0007669"/>
    <property type="project" value="InterPro"/>
</dbReference>
<keyword evidence="5 7" id="KW-1133">Transmembrane helix</keyword>
<keyword evidence="6 7" id="KW-0472">Membrane</keyword>
<accession>A0A4P7SPR1</accession>
<evidence type="ECO:0000259" key="8">
    <source>
        <dbReference type="PROSITE" id="PS50928"/>
    </source>
</evidence>
<proteinExistence type="inferred from homology"/>
<gene>
    <name evidence="9" type="ORF">E5225_09480</name>
</gene>
<feature type="transmembrane region" description="Helical" evidence="7">
    <location>
        <begin position="96"/>
        <end position="120"/>
    </location>
</feature>
<keyword evidence="10" id="KW-1185">Reference proteome</keyword>
<dbReference type="EMBL" id="CP039291">
    <property type="protein sequence ID" value="QCB95306.1"/>
    <property type="molecule type" value="Genomic_DNA"/>
</dbReference>
<feature type="domain" description="ABC transmembrane type-1" evidence="8">
    <location>
        <begin position="92"/>
        <end position="299"/>
    </location>
</feature>
<dbReference type="CDD" id="cd06261">
    <property type="entry name" value="TM_PBP2"/>
    <property type="match status" value="1"/>
</dbReference>
<dbReference type="KEGG" id="celz:E5225_09480"/>
<comment type="subcellular location">
    <subcellularLocation>
        <location evidence="1 7">Cell membrane</location>
        <topology evidence="1 7">Multi-pass membrane protein</topology>
    </subcellularLocation>
</comment>
<dbReference type="PANTHER" id="PTHR43163:SF9">
    <property type="entry name" value="ABC TRANSPORTER PERMEASE PROTEIN"/>
    <property type="match status" value="1"/>
</dbReference>
<keyword evidence="3" id="KW-1003">Cell membrane</keyword>
<dbReference type="OrthoDB" id="9778910at2"/>
<evidence type="ECO:0000256" key="5">
    <source>
        <dbReference type="ARBA" id="ARBA00022989"/>
    </source>
</evidence>
<dbReference type="PROSITE" id="PS50928">
    <property type="entry name" value="ABC_TM1"/>
    <property type="match status" value="1"/>
</dbReference>
<dbReference type="InterPro" id="IPR035906">
    <property type="entry name" value="MetI-like_sf"/>
</dbReference>
<sequence>MRRVAWAVPLVLGVSAVVFLLASRTPTDGTAGFLGARGEFVDATTRTAVERMLDQGSWWQACLAWWQGALGGDWGTSTVLRAPVADALAGRVPWTVLVMAAGLVLAVLIAVPLAVGAAGARSGLAARALTGFAWVLSAAPAYVVGLALMLVLALGLGWLPAGGLTAPGEPLTVRGVAAHAVLPSLAVALSQVPWIALHLHAGLVGARSSDAVLAARMRGLAPRTVTRRHVLPVAVVPLLALLGTRLPELVVGAVLVETVFSWPGLGQALVDAAIGRDLALLAGTTVCLTVLVLVGNLVADVALVTADPRVSGDDL</sequence>
<evidence type="ECO:0000256" key="1">
    <source>
        <dbReference type="ARBA" id="ARBA00004651"/>
    </source>
</evidence>
<evidence type="ECO:0000256" key="2">
    <source>
        <dbReference type="ARBA" id="ARBA00022448"/>
    </source>
</evidence>
<evidence type="ECO:0000256" key="4">
    <source>
        <dbReference type="ARBA" id="ARBA00022692"/>
    </source>
</evidence>
<dbReference type="InterPro" id="IPR000515">
    <property type="entry name" value="MetI-like"/>
</dbReference>
<dbReference type="Gene3D" id="1.10.3720.10">
    <property type="entry name" value="MetI-like"/>
    <property type="match status" value="1"/>
</dbReference>
<evidence type="ECO:0000256" key="7">
    <source>
        <dbReference type="RuleBase" id="RU363032"/>
    </source>
</evidence>
<dbReference type="PANTHER" id="PTHR43163">
    <property type="entry name" value="DIPEPTIDE TRANSPORT SYSTEM PERMEASE PROTEIN DPPB-RELATED"/>
    <property type="match status" value="1"/>
</dbReference>
<dbReference type="Proteomes" id="UP000296469">
    <property type="component" value="Chromosome"/>
</dbReference>
<dbReference type="GO" id="GO:0005886">
    <property type="term" value="C:plasma membrane"/>
    <property type="evidence" value="ECO:0007669"/>
    <property type="project" value="UniProtKB-SubCell"/>
</dbReference>
<name>A0A4P7SPR1_9CELL</name>
<keyword evidence="2 7" id="KW-0813">Transport</keyword>
<reference evidence="9 10" key="1">
    <citation type="submission" date="2019-04" db="EMBL/GenBank/DDBJ databases">
        <title>Isolation and identification of Cellulomonas shaoxiangyii sp. Nov. isolated from feces of the Tibetan antelopes (Pantholops hodgsonii) in the Qinghai-Tibet plateau of China.</title>
        <authorList>
            <person name="Tian Z."/>
        </authorList>
    </citation>
    <scope>NUCLEOTIDE SEQUENCE [LARGE SCALE GENOMIC DNA]</scope>
    <source>
        <strain evidence="9 10">Z28</strain>
    </source>
</reference>
<organism evidence="9 10">
    <name type="scientific">Cellulomonas shaoxiangyii</name>
    <dbReference type="NCBI Taxonomy" id="2566013"/>
    <lineage>
        <taxon>Bacteria</taxon>
        <taxon>Bacillati</taxon>
        <taxon>Actinomycetota</taxon>
        <taxon>Actinomycetes</taxon>
        <taxon>Micrococcales</taxon>
        <taxon>Cellulomonadaceae</taxon>
        <taxon>Cellulomonas</taxon>
    </lineage>
</organism>
<feature type="transmembrane region" description="Helical" evidence="7">
    <location>
        <begin position="132"/>
        <end position="156"/>
    </location>
</feature>
<dbReference type="SUPFAM" id="SSF161098">
    <property type="entry name" value="MetI-like"/>
    <property type="match status" value="1"/>
</dbReference>
<evidence type="ECO:0000313" key="9">
    <source>
        <dbReference type="EMBL" id="QCB95306.1"/>
    </source>
</evidence>
<keyword evidence="4 7" id="KW-0812">Transmembrane</keyword>
<evidence type="ECO:0000256" key="3">
    <source>
        <dbReference type="ARBA" id="ARBA00022475"/>
    </source>
</evidence>
<evidence type="ECO:0000256" key="6">
    <source>
        <dbReference type="ARBA" id="ARBA00023136"/>
    </source>
</evidence>
<protein>
    <submittedName>
        <fullName evidence="9">ABC transporter permease</fullName>
    </submittedName>
</protein>
<dbReference type="Pfam" id="PF00528">
    <property type="entry name" value="BPD_transp_1"/>
    <property type="match status" value="1"/>
</dbReference>